<dbReference type="Pfam" id="PF21426">
    <property type="entry name" value="GBS104-like_Ig"/>
    <property type="match status" value="1"/>
</dbReference>
<feature type="region of interest" description="Disordered" evidence="1">
    <location>
        <begin position="1326"/>
        <end position="1351"/>
    </location>
</feature>
<reference evidence="4" key="2">
    <citation type="submission" date="2021-04" db="EMBL/GenBank/DDBJ databases">
        <authorList>
            <person name="Gilroy R."/>
        </authorList>
    </citation>
    <scope>NUCLEOTIDE SEQUENCE</scope>
    <source>
        <strain evidence="4">ChiGjej1B1-13045</strain>
    </source>
</reference>
<feature type="region of interest" description="Disordered" evidence="1">
    <location>
        <begin position="264"/>
        <end position="299"/>
    </location>
</feature>
<dbReference type="Proteomes" id="UP000824017">
    <property type="component" value="Unassembled WGS sequence"/>
</dbReference>
<gene>
    <name evidence="4" type="ORF">H9817_04545</name>
</gene>
<reference evidence="4" key="1">
    <citation type="journal article" date="2021" name="PeerJ">
        <title>Extensive microbial diversity within the chicken gut microbiome revealed by metagenomics and culture.</title>
        <authorList>
            <person name="Gilroy R."/>
            <person name="Ravi A."/>
            <person name="Getino M."/>
            <person name="Pursley I."/>
            <person name="Horton D.L."/>
            <person name="Alikhan N.F."/>
            <person name="Baker D."/>
            <person name="Gharbi K."/>
            <person name="Hall N."/>
            <person name="Watson M."/>
            <person name="Adriaenssens E.M."/>
            <person name="Foster-Nyarko E."/>
            <person name="Jarju S."/>
            <person name="Secka A."/>
            <person name="Antonio M."/>
            <person name="Oren A."/>
            <person name="Chaudhuri R.R."/>
            <person name="La Ragione R."/>
            <person name="Hildebrand F."/>
            <person name="Pallen M.J."/>
        </authorList>
    </citation>
    <scope>NUCLEOTIDE SEQUENCE</scope>
    <source>
        <strain evidence="4">ChiGjej1B1-13045</strain>
    </source>
</reference>
<feature type="compositionally biased region" description="Acidic residues" evidence="1">
    <location>
        <begin position="1329"/>
        <end position="1344"/>
    </location>
</feature>
<dbReference type="EMBL" id="DXCD01000119">
    <property type="protein sequence ID" value="HIZ13174.1"/>
    <property type="molecule type" value="Genomic_DNA"/>
</dbReference>
<feature type="compositionally biased region" description="Acidic residues" evidence="1">
    <location>
        <begin position="57"/>
        <end position="75"/>
    </location>
</feature>
<feature type="signal peptide" evidence="2">
    <location>
        <begin position="1"/>
        <end position="30"/>
    </location>
</feature>
<dbReference type="InterPro" id="IPR002035">
    <property type="entry name" value="VWF_A"/>
</dbReference>
<evidence type="ECO:0000313" key="4">
    <source>
        <dbReference type="EMBL" id="HIZ13174.1"/>
    </source>
</evidence>
<name>A0A9D2DAB9_9FIRM</name>
<comment type="caution">
    <text evidence="4">The sequence shown here is derived from an EMBL/GenBank/DDBJ whole genome shotgun (WGS) entry which is preliminary data.</text>
</comment>
<organism evidence="4 5">
    <name type="scientific">Candidatus Mediterraneibacter stercorigallinarum</name>
    <dbReference type="NCBI Taxonomy" id="2838686"/>
    <lineage>
        <taxon>Bacteria</taxon>
        <taxon>Bacillati</taxon>
        <taxon>Bacillota</taxon>
        <taxon>Clostridia</taxon>
        <taxon>Lachnospirales</taxon>
        <taxon>Lachnospiraceae</taxon>
        <taxon>Mediterraneibacter</taxon>
    </lineage>
</organism>
<dbReference type="SUPFAM" id="SSF53300">
    <property type="entry name" value="vWA-like"/>
    <property type="match status" value="1"/>
</dbReference>
<proteinExistence type="predicted"/>
<evidence type="ECO:0000256" key="1">
    <source>
        <dbReference type="SAM" id="MobiDB-lite"/>
    </source>
</evidence>
<dbReference type="CDD" id="cd00198">
    <property type="entry name" value="vWFA"/>
    <property type="match status" value="1"/>
</dbReference>
<accession>A0A9D2DAB9</accession>
<dbReference type="SMART" id="SM00327">
    <property type="entry name" value="VWA"/>
    <property type="match status" value="1"/>
</dbReference>
<dbReference type="Gene3D" id="2.60.120.260">
    <property type="entry name" value="Galactose-binding domain-like"/>
    <property type="match status" value="1"/>
</dbReference>
<dbReference type="Gene3D" id="3.40.50.410">
    <property type="entry name" value="von Willebrand factor, type A domain"/>
    <property type="match status" value="1"/>
</dbReference>
<evidence type="ECO:0000256" key="2">
    <source>
        <dbReference type="SAM" id="SignalP"/>
    </source>
</evidence>
<feature type="domain" description="VWFA" evidence="3">
    <location>
        <begin position="332"/>
        <end position="555"/>
    </location>
</feature>
<evidence type="ECO:0000259" key="3">
    <source>
        <dbReference type="PROSITE" id="PS50234"/>
    </source>
</evidence>
<dbReference type="InterPro" id="IPR036465">
    <property type="entry name" value="vWFA_dom_sf"/>
</dbReference>
<dbReference type="PROSITE" id="PS50234">
    <property type="entry name" value="VWFA"/>
    <property type="match status" value="1"/>
</dbReference>
<keyword evidence="2" id="KW-0732">Signal</keyword>
<feature type="region of interest" description="Disordered" evidence="1">
    <location>
        <begin position="806"/>
        <end position="825"/>
    </location>
</feature>
<dbReference type="Pfam" id="PF00092">
    <property type="entry name" value="VWA"/>
    <property type="match status" value="1"/>
</dbReference>
<feature type="region of interest" description="Disordered" evidence="1">
    <location>
        <begin position="38"/>
        <end position="75"/>
    </location>
</feature>
<dbReference type="InterPro" id="IPR049319">
    <property type="entry name" value="GBS104-like_Ig"/>
</dbReference>
<protein>
    <submittedName>
        <fullName evidence="4">VWA domain-containing protein</fullName>
    </submittedName>
</protein>
<evidence type="ECO:0000313" key="5">
    <source>
        <dbReference type="Proteomes" id="UP000824017"/>
    </source>
</evidence>
<sequence>MKSAKKLLALVLALMMIIGAVPMQPLNAQAAGMNQNTEISADDDSYTPDEAAADSSGSEEEPSQSEPTEEAAMPDEITEEANGPEETAEVQNGAEIPAEDNGAELPSAGSNALQAEPRAVTPATYEQVDRVTAGEEYLIVYRVIGYYGGSSYYALTANGTSVTATQVYPSGREIDLTAEENNVLWTVNNNSIQINGQTLKATEYYGNYSVSLSSNYGGTNFVVNDDNMIRAYVGGRNRYLSYSNYGWSVSRSFNSNFTFYQKHDGSDVPPVNPGKADDPLYSDEAEGGDYPQYPNQGSVRTTKTATADNFRENGVAQVELGVTGVPMKQGVDIVLVLDVSTSMDDDNKLTDAKAAAKNFVENYVFAPNADGTQSNNRLGLVTFSGFREGSGWFDSGEYDGTGNDIQYELKNANAKQNILDTIDRLETNSGTDYDFAFSGADDVLDHALDTREKYVVFMTDGAPSKYNGYTVPGSNSSTFRQQVNNYDLSTAEAVKNQGVTVYTIGFAMDEGNEPYEGVEFSAQECQNILKKIATDDNHYINASNGQDLQEAFESIGSSLRKAGTEAVVTDEIGSAYTLQKTTSQGFDTTPVIEVKSYELDENGSRTGEPTVIETVTFENDGATATSSVKGQLTVDNNGSFAAQYFSYDVSGWGDNKTETFTWNIGDINDTEIVLSYYVYLKGSMTGERGDGIYPTNERAVLDYVNYLGHDAQRTFERPVLPWGAATVTYEFYLVNEQGQPVNSAGTVIPFEERVKVVSPQTERFNWNSQTEIDASLKAEDYVPDGYTLHIPDATFTAHAVSSGNGSMSAAGTVPEGSADSTKYGNNDPQCTSTWVAFGVLNRTTLIPDSIVLDYGKKVKIDVMENDLLQNAVLNSVAKEDALGYDFNFEDDKTPELAAGFGASVEATNGTATVEDGVVVYEPTKYMDSIDRFLYSASITMGTEDGQTETQYKYQTVSVIPATTVYYEDNFGSTEDADGTNGIIYSGDWEEVQEGTAGSKYQDNGSVAEDRHPYGNDSSYAENDKLSAGSAMMVTADGDTNATASFTFKGTGFDLISRTDNASAMIAVAVQDESGAYVQRKMLDLKYQSGTLYQIPVYQARFDKYGTYTVTITVSNAGDSTNFYLDGIRIYNPIDPNGADAEEAQDQYRTDREANAEITELRNILLDAESYKEGTADGILYTDGNDNGSSVYESQGPNNEVYLKPGHSVGFKLHVGAGMRTVQLGAKAVNGDVSLMVGSNETTQQSRTLTSASDMYYDITQTLSLTTSGDGSQEGIVVITNTGDNGAILSLTNLKVTYFGEGRSTFTVDESSAAVIRTLAASRAALTDDSTVDEPEQPQEPEQPAEPEWQNPWQNLVNGIKNTVNYIGEKIQSWLGSWF</sequence>
<feature type="chain" id="PRO_5039219741" evidence="2">
    <location>
        <begin position="31"/>
        <end position="1378"/>
    </location>
</feature>